<protein>
    <submittedName>
        <fullName evidence="2">Uncharacterized protein</fullName>
    </submittedName>
</protein>
<sequence>MNTQPFKDTQTRYRGGNHQTELPLRVETRAAPPPLYRPARELHDHQEVRQSNEHHIRRRGHHPEPQTLPKTGAREAVKPHRAYDHQRGNRHNHRDNFVHDHAQALYHCQLARSDDLINDMIFMTHRVEHCLHYHQGQTQDNLVDCTKRTLDKLAQRYYDREAANNQHSVPWEDWMADIDFVSSRMLYCMRHHHHKTREAGQECGLVIEDDLARRRNTRQDAAQSIDGAARAAEGAISEPVRFYREALSLRRKNRHEELQAAETDARTVSRAAQRAAVDALEQVYRRIVNKMRREAQHLAEELRRKSFIKLPPPIESYLDEDFEMLCKDAILMQTLVRSIDTVYKARSNHAPLEQREKAKQASRPLASAGDAPPSRPRIAEHVPDAHDARLFAQAVGPRMADRTAPRVLQPRMQSPTYRSKTPNSLAASREMDTTEVGMSPGLAEIFSTAIPIHANAPSPRPQMPISRQLNDDGYRYIISSKSSLEQESPLPAHSFAAAESSWQPEDERVWSPLSSDLLTPTSSTMGDWEFLGEFNGEGYFGDGEE</sequence>
<comment type="caution">
    <text evidence="2">The sequence shown here is derived from an EMBL/GenBank/DDBJ whole genome shotgun (WGS) entry which is preliminary data.</text>
</comment>
<feature type="region of interest" description="Disordered" evidence="1">
    <location>
        <begin position="41"/>
        <end position="91"/>
    </location>
</feature>
<feature type="compositionally biased region" description="Basic and acidic residues" evidence="1">
    <location>
        <begin position="72"/>
        <end position="87"/>
    </location>
</feature>
<reference evidence="2 3" key="1">
    <citation type="submission" date="2024-09" db="EMBL/GenBank/DDBJ databases">
        <title>Rethinking Asexuality: The Enigmatic Case of Functional Sexual Genes in Lepraria (Stereocaulaceae).</title>
        <authorList>
            <person name="Doellman M."/>
            <person name="Sun Y."/>
            <person name="Barcenas-Pena A."/>
            <person name="Lumbsch H.T."/>
            <person name="Grewe F."/>
        </authorList>
    </citation>
    <scope>NUCLEOTIDE SEQUENCE [LARGE SCALE GENOMIC DNA]</scope>
    <source>
        <strain evidence="2 3">Mercado 3170</strain>
    </source>
</reference>
<accession>A0ABR3ZWN9</accession>
<name>A0ABR3ZWN9_9LECA</name>
<evidence type="ECO:0000313" key="2">
    <source>
        <dbReference type="EMBL" id="KAL2038054.1"/>
    </source>
</evidence>
<organism evidence="2 3">
    <name type="scientific">Stereocaulon virgatum</name>
    <dbReference type="NCBI Taxonomy" id="373712"/>
    <lineage>
        <taxon>Eukaryota</taxon>
        <taxon>Fungi</taxon>
        <taxon>Dikarya</taxon>
        <taxon>Ascomycota</taxon>
        <taxon>Pezizomycotina</taxon>
        <taxon>Lecanoromycetes</taxon>
        <taxon>OSLEUM clade</taxon>
        <taxon>Lecanoromycetidae</taxon>
        <taxon>Lecanorales</taxon>
        <taxon>Lecanorineae</taxon>
        <taxon>Stereocaulaceae</taxon>
        <taxon>Stereocaulon</taxon>
    </lineage>
</organism>
<evidence type="ECO:0000313" key="3">
    <source>
        <dbReference type="Proteomes" id="UP001590950"/>
    </source>
</evidence>
<feature type="region of interest" description="Disordered" evidence="1">
    <location>
        <begin position="487"/>
        <end position="507"/>
    </location>
</feature>
<gene>
    <name evidence="2" type="ORF">N7G274_009274</name>
</gene>
<feature type="region of interest" description="Disordered" evidence="1">
    <location>
        <begin position="1"/>
        <end position="23"/>
    </location>
</feature>
<dbReference type="Proteomes" id="UP001590950">
    <property type="component" value="Unassembled WGS sequence"/>
</dbReference>
<feature type="region of interest" description="Disordered" evidence="1">
    <location>
        <begin position="350"/>
        <end position="379"/>
    </location>
</feature>
<dbReference type="EMBL" id="JBEFKJ010000035">
    <property type="protein sequence ID" value="KAL2038054.1"/>
    <property type="molecule type" value="Genomic_DNA"/>
</dbReference>
<evidence type="ECO:0000256" key="1">
    <source>
        <dbReference type="SAM" id="MobiDB-lite"/>
    </source>
</evidence>
<proteinExistence type="predicted"/>
<feature type="compositionally biased region" description="Basic and acidic residues" evidence="1">
    <location>
        <begin position="41"/>
        <end position="54"/>
    </location>
</feature>
<keyword evidence="3" id="KW-1185">Reference proteome</keyword>